<dbReference type="Gene3D" id="3.40.50.720">
    <property type="entry name" value="NAD(P)-binding Rossmann-like Domain"/>
    <property type="match status" value="3"/>
</dbReference>
<keyword evidence="5 10" id="KW-0413">Isomerase</keyword>
<accession>A0A1M0CMZ7</accession>
<dbReference type="Proteomes" id="UP000184277">
    <property type="component" value="Unassembled WGS sequence"/>
</dbReference>
<evidence type="ECO:0000313" key="8">
    <source>
        <dbReference type="EMBL" id="OJR55718.1"/>
    </source>
</evidence>
<comment type="caution">
    <text evidence="10">The sequence shown here is derived from an EMBL/GenBank/DDBJ whole genome shotgun (WGS) entry which is preliminary data.</text>
</comment>
<evidence type="ECO:0000256" key="2">
    <source>
        <dbReference type="ARBA" id="ARBA00009321"/>
    </source>
</evidence>
<evidence type="ECO:0000256" key="5">
    <source>
        <dbReference type="ARBA" id="ARBA00023235"/>
    </source>
</evidence>
<dbReference type="NCBIfam" id="TIGR00031">
    <property type="entry name" value="UDP-GALP_mutase"/>
    <property type="match status" value="1"/>
</dbReference>
<dbReference type="EMBL" id="PPHQ01000001">
    <property type="protein sequence ID" value="PNY69498.1"/>
    <property type="molecule type" value="Genomic_DNA"/>
</dbReference>
<evidence type="ECO:0000256" key="3">
    <source>
        <dbReference type="ARBA" id="ARBA00022630"/>
    </source>
</evidence>
<keyword evidence="3" id="KW-0285">Flavoprotein</keyword>
<evidence type="ECO:0000256" key="4">
    <source>
        <dbReference type="ARBA" id="ARBA00022827"/>
    </source>
</evidence>
<reference evidence="9 13" key="2">
    <citation type="submission" date="2018-01" db="EMBL/GenBank/DDBJ databases">
        <title>Draft Genomic Sequencing Of Potential Extraintestinal Pathogenic Escherichia coli B8S18 Isolated From Retail Chicken Skin.</title>
        <authorList>
            <person name="Xu A."/>
            <person name="Tilman S."/>
            <person name="Wisser-Parker K."/>
            <person name="Sheen S."/>
            <person name="Sommers C."/>
        </authorList>
    </citation>
    <scope>NUCLEOTIDE SEQUENCE [LARGE SCALE GENOMIC DNA]</scope>
    <source>
        <strain evidence="9 13">B8S18Com</strain>
    </source>
</reference>
<comment type="cofactor">
    <cofactor evidence="1">
        <name>FAD</name>
        <dbReference type="ChEBI" id="CHEBI:57692"/>
    </cofactor>
</comment>
<dbReference type="Proteomes" id="UP000281340">
    <property type="component" value="Unassembled WGS sequence"/>
</dbReference>
<dbReference type="GO" id="GO:0005829">
    <property type="term" value="C:cytosol"/>
    <property type="evidence" value="ECO:0007669"/>
    <property type="project" value="TreeGrafter"/>
</dbReference>
<dbReference type="EMBL" id="RDDM01000042">
    <property type="protein sequence ID" value="RLY58832.1"/>
    <property type="molecule type" value="Genomic_DNA"/>
</dbReference>
<dbReference type="Proteomes" id="UP000236598">
    <property type="component" value="Unassembled WGS sequence"/>
</dbReference>
<dbReference type="InterPro" id="IPR004379">
    <property type="entry name" value="UDP-GALP_mutase"/>
</dbReference>
<evidence type="ECO:0000313" key="13">
    <source>
        <dbReference type="Proteomes" id="UP000236598"/>
    </source>
</evidence>
<dbReference type="RefSeq" id="WP_000828112.1">
    <property type="nucleotide sequence ID" value="NZ_AP022540.1"/>
</dbReference>
<dbReference type="GO" id="GO:0050660">
    <property type="term" value="F:flavin adenine dinucleotide binding"/>
    <property type="evidence" value="ECO:0007669"/>
    <property type="project" value="TreeGrafter"/>
</dbReference>
<protein>
    <submittedName>
        <fullName evidence="10">UDP-galactopyranose mutase</fullName>
        <ecNumber evidence="10">5.4.99.9</ecNumber>
    </submittedName>
</protein>
<feature type="domain" description="UDP-galactopyranose mutase C-terminal" evidence="6">
    <location>
        <begin position="150"/>
        <end position="349"/>
    </location>
</feature>
<gene>
    <name evidence="10" type="primary">glf</name>
    <name evidence="7" type="ORF">BK300_12200</name>
    <name evidence="8" type="ORF">BK383_07605</name>
    <name evidence="9" type="ORF">C2M16_00020</name>
    <name evidence="10" type="ORF">EAI46_08125</name>
</gene>
<keyword evidence="4" id="KW-0274">FAD</keyword>
<evidence type="ECO:0000313" key="9">
    <source>
        <dbReference type="EMBL" id="PNY69498.1"/>
    </source>
</evidence>
<dbReference type="Pfam" id="PF03275">
    <property type="entry name" value="GLF"/>
    <property type="match status" value="1"/>
</dbReference>
<comment type="similarity">
    <text evidence="2">Belongs to the UDP-galactopyranose/dTDP-fucopyranose mutase family.</text>
</comment>
<sequence length="384" mass="44366">MKRNNILIVGAGFSGVVIARQLAEQGHKVKIIDQRDHIGGNSYDTRDPQTDVMVHVYGPHIFHTDNETVWNYVNQYAEMVPYVNRVKATVNGQVFSLPINLHTINQFFAKTCSPDEARALISEKGDSSILEPKTFEEQALRFIGKELYEAFFKGYTIKQWGMQPSELPASILKRLPVRFNYDDNYFNHKFQGMPKLGYTHMIEAIADHENITLQLQREFAAENRESYDHVFYSGPLDAFYSYQHGRLGYRTLDFERFTWQGDYQGCAVMNYCSVDVPYTRITEHKYFSPWENHEGSVCYKEYSRACGENDIPYYPIRQMGEMALLDKYLSLAEGEKNITFVGRLGTYRYLDMDVTIAEALKTADKYLSSLSNDETMPVFVADVR</sequence>
<evidence type="ECO:0000313" key="10">
    <source>
        <dbReference type="EMBL" id="RLY58832.1"/>
    </source>
</evidence>
<evidence type="ECO:0000259" key="6">
    <source>
        <dbReference type="Pfam" id="PF03275"/>
    </source>
</evidence>
<organism evidence="10 14">
    <name type="scientific">Escherichia coli</name>
    <dbReference type="NCBI Taxonomy" id="562"/>
    <lineage>
        <taxon>Bacteria</taxon>
        <taxon>Pseudomonadati</taxon>
        <taxon>Pseudomonadota</taxon>
        <taxon>Gammaproteobacteria</taxon>
        <taxon>Enterobacterales</taxon>
        <taxon>Enterobacteriaceae</taxon>
        <taxon>Escherichia</taxon>
    </lineage>
</organism>
<reference evidence="11 12" key="1">
    <citation type="submission" date="2016-10" db="EMBL/GenBank/DDBJ databases">
        <title>Comprehensive resistome analysis reveals the prevalence of NDM and MCR-1 in Chinese poultry production.</title>
        <authorList>
            <person name="Wang Y."/>
            <person name="Zhang R."/>
            <person name="Li J."/>
            <person name="Wu Z."/>
            <person name="Wenjuan Y."/>
            <person name="Schwarz S."/>
            <person name="Tyrrell J."/>
            <person name="Zheng Y."/>
            <person name="Wang S."/>
            <person name="Shen Z."/>
            <person name="Liu Z."/>
            <person name="Lei L."/>
            <person name="Li M."/>
            <person name="Zhang Q."/>
            <person name="Wu C."/>
            <person name="Zhang Q."/>
            <person name="Wu Y."/>
            <person name="Walsh T."/>
            <person name="Shen J."/>
        </authorList>
    </citation>
    <scope>NUCLEOTIDE SEQUENCE [LARGE SCALE GENOMIC DNA]</scope>
    <source>
        <strain evidence="8 12">570</strain>
        <strain evidence="7 11">574</strain>
    </source>
</reference>
<dbReference type="SUPFAM" id="SSF54373">
    <property type="entry name" value="FAD-linked reductases, C-terminal domain"/>
    <property type="match status" value="1"/>
</dbReference>
<dbReference type="PANTHER" id="PTHR21197">
    <property type="entry name" value="UDP-GALACTOPYRANOSE MUTASE"/>
    <property type="match status" value="1"/>
</dbReference>
<proteinExistence type="inferred from homology"/>
<name>A0A1M0CMZ7_ECOLX</name>
<evidence type="ECO:0000313" key="12">
    <source>
        <dbReference type="Proteomes" id="UP000184277"/>
    </source>
</evidence>
<reference evidence="10 14" key="3">
    <citation type="submission" date="2018-10" db="EMBL/GenBank/DDBJ databases">
        <title>Comparison of Escherichia coli isolates recovered from retail chicken and from chicken fecal samples by antimicrobial susceptibility test and whole genome sequencing.</title>
        <authorList>
            <person name="Tang B."/>
            <person name="Ma Y."/>
            <person name="He X."/>
            <person name="Cao L."/>
            <person name="Xia X."/>
            <person name="Yang H."/>
        </authorList>
    </citation>
    <scope>NUCLEOTIDE SEQUENCE [LARGE SCALE GENOMIC DNA]</scope>
    <source>
        <strain evidence="10 14">CMJH98b</strain>
    </source>
</reference>
<dbReference type="EMBL" id="MOHC01000019">
    <property type="protein sequence ID" value="OJN37686.1"/>
    <property type="molecule type" value="Genomic_DNA"/>
</dbReference>
<evidence type="ECO:0000313" key="14">
    <source>
        <dbReference type="Proteomes" id="UP000281340"/>
    </source>
</evidence>
<dbReference type="Pfam" id="PF13450">
    <property type="entry name" value="NAD_binding_8"/>
    <property type="match status" value="1"/>
</dbReference>
<dbReference type="InterPro" id="IPR015899">
    <property type="entry name" value="UDP-GalPyranose_mutase_C"/>
</dbReference>
<dbReference type="EMBL" id="MOKI01000015">
    <property type="protein sequence ID" value="OJR55718.1"/>
    <property type="molecule type" value="Genomic_DNA"/>
</dbReference>
<dbReference type="Proteomes" id="UP000184077">
    <property type="component" value="Unassembled WGS sequence"/>
</dbReference>
<evidence type="ECO:0000313" key="11">
    <source>
        <dbReference type="Proteomes" id="UP000184077"/>
    </source>
</evidence>
<dbReference type="FunFam" id="3.40.50.720:FF:000354">
    <property type="entry name" value="UDP-galactopyranose mutase"/>
    <property type="match status" value="1"/>
</dbReference>
<dbReference type="PANTHER" id="PTHR21197:SF0">
    <property type="entry name" value="UDP-GALACTOPYRANOSE MUTASE"/>
    <property type="match status" value="1"/>
</dbReference>
<evidence type="ECO:0000313" key="7">
    <source>
        <dbReference type="EMBL" id="OJN37686.1"/>
    </source>
</evidence>
<evidence type="ECO:0000256" key="1">
    <source>
        <dbReference type="ARBA" id="ARBA00001974"/>
    </source>
</evidence>
<dbReference type="GO" id="GO:0008767">
    <property type="term" value="F:UDP-galactopyranose mutase activity"/>
    <property type="evidence" value="ECO:0007669"/>
    <property type="project" value="UniProtKB-EC"/>
</dbReference>
<dbReference type="AlphaFoldDB" id="A0A1M0CMZ7"/>
<dbReference type="SUPFAM" id="SSF51971">
    <property type="entry name" value="Nucleotide-binding domain"/>
    <property type="match status" value="1"/>
</dbReference>
<dbReference type="EC" id="5.4.99.9" evidence="10"/>